<evidence type="ECO:0000313" key="7">
    <source>
        <dbReference type="EMBL" id="MBI5170538.1"/>
    </source>
</evidence>
<dbReference type="InterPro" id="IPR025944">
    <property type="entry name" value="Sigma_54_int_dom_CS"/>
</dbReference>
<dbReference type="Gene3D" id="1.10.8.60">
    <property type="match status" value="1"/>
</dbReference>
<dbReference type="Pfam" id="PF02954">
    <property type="entry name" value="HTH_8"/>
    <property type="match status" value="1"/>
</dbReference>
<reference evidence="7" key="1">
    <citation type="submission" date="2020-07" db="EMBL/GenBank/DDBJ databases">
        <title>Huge and variable diversity of episymbiotic CPR bacteria and DPANN archaea in groundwater ecosystems.</title>
        <authorList>
            <person name="He C.Y."/>
            <person name="Keren R."/>
            <person name="Whittaker M."/>
            <person name="Farag I.F."/>
            <person name="Doudna J."/>
            <person name="Cate J.H.D."/>
            <person name="Banfield J.F."/>
        </authorList>
    </citation>
    <scope>NUCLEOTIDE SEQUENCE</scope>
    <source>
        <strain evidence="7">NC_groundwater_1813_Pr3_B-0.1um_71_17</strain>
    </source>
</reference>
<dbReference type="Proteomes" id="UP000696931">
    <property type="component" value="Unassembled WGS sequence"/>
</dbReference>
<keyword evidence="2" id="KW-0067">ATP-binding</keyword>
<comment type="caution">
    <text evidence="7">The sequence shown here is derived from an EMBL/GenBank/DDBJ whole genome shotgun (WGS) entry which is preliminary data.</text>
</comment>
<evidence type="ECO:0000256" key="1">
    <source>
        <dbReference type="ARBA" id="ARBA00022741"/>
    </source>
</evidence>
<dbReference type="InterPro" id="IPR003593">
    <property type="entry name" value="AAA+_ATPase"/>
</dbReference>
<evidence type="ECO:0000259" key="6">
    <source>
        <dbReference type="PROSITE" id="PS50045"/>
    </source>
</evidence>
<keyword evidence="4" id="KW-0238">DNA-binding</keyword>
<dbReference type="SUPFAM" id="SSF46689">
    <property type="entry name" value="Homeodomain-like"/>
    <property type="match status" value="1"/>
</dbReference>
<gene>
    <name evidence="7" type="ORF">HZA61_13705</name>
</gene>
<evidence type="ECO:0000256" key="5">
    <source>
        <dbReference type="ARBA" id="ARBA00023163"/>
    </source>
</evidence>
<keyword evidence="5" id="KW-0804">Transcription</keyword>
<dbReference type="InterPro" id="IPR002197">
    <property type="entry name" value="HTH_Fis"/>
</dbReference>
<dbReference type="PANTHER" id="PTHR32071">
    <property type="entry name" value="TRANSCRIPTIONAL REGULATORY PROTEIN"/>
    <property type="match status" value="1"/>
</dbReference>
<evidence type="ECO:0000313" key="8">
    <source>
        <dbReference type="Proteomes" id="UP000696931"/>
    </source>
</evidence>
<dbReference type="PROSITE" id="PS00688">
    <property type="entry name" value="SIGMA54_INTERACT_3"/>
    <property type="match status" value="1"/>
</dbReference>
<dbReference type="PROSITE" id="PS00675">
    <property type="entry name" value="SIGMA54_INTERACT_1"/>
    <property type="match status" value="1"/>
</dbReference>
<dbReference type="Pfam" id="PF25601">
    <property type="entry name" value="AAA_lid_14"/>
    <property type="match status" value="1"/>
</dbReference>
<dbReference type="GO" id="GO:0006355">
    <property type="term" value="P:regulation of DNA-templated transcription"/>
    <property type="evidence" value="ECO:0007669"/>
    <property type="project" value="InterPro"/>
</dbReference>
<sequence length="507" mass="55035">MPEHILICWVGQTDLKAMTESATNGVGPIAQAVGARAFTEAVLLCNYPEAQGAAYARWLRARAPKLVIKLQHEKLTSPVHFGEIWLAAKRAVEDARKRHARPRLTFHLSPGTPPMAAVWILIAKTRFPAELLESSREHGVRTADVPFELSADFVPDLLRDSDSRLEQLAAALPPDAPEFADIAHRSPAMKRVVQMARLVALRSVPVLIEGESGTGKELLARAIHRSGARRERPFVAVNCGAIPAELVESQLFGHEKGAFTGATQARAGYFEAADGGTLFLDEVGELPPAAQVKLLRAVQEGEVTRVGATAPRTVDLRLVAATNRTLVNEVRAGRFREDLFYRLAVAVLRLPPLHARTGDVGLLVDHFLAAINAESQAQPGYRPKRLSSGARNALLAHAWPGNVRELSNTLRRAALWTLGDTIQASDVREALLDSTRGPGAAGQDVLGRAMGEGFSLPDLLNEVARHYLERALAEANGNKSEAARLVGLPSYQTLTNWMARHGVKGKR</sequence>
<feature type="domain" description="Sigma-54 factor interaction" evidence="6">
    <location>
        <begin position="182"/>
        <end position="415"/>
    </location>
</feature>
<dbReference type="PROSITE" id="PS00676">
    <property type="entry name" value="SIGMA54_INTERACT_2"/>
    <property type="match status" value="1"/>
</dbReference>
<dbReference type="Gene3D" id="3.40.50.300">
    <property type="entry name" value="P-loop containing nucleotide triphosphate hydrolases"/>
    <property type="match status" value="1"/>
</dbReference>
<evidence type="ECO:0000256" key="4">
    <source>
        <dbReference type="ARBA" id="ARBA00023125"/>
    </source>
</evidence>
<dbReference type="FunFam" id="3.40.50.300:FF:000006">
    <property type="entry name" value="DNA-binding transcriptional regulator NtrC"/>
    <property type="match status" value="1"/>
</dbReference>
<dbReference type="InterPro" id="IPR027417">
    <property type="entry name" value="P-loop_NTPase"/>
</dbReference>
<keyword evidence="3" id="KW-0805">Transcription regulation</keyword>
<dbReference type="InterPro" id="IPR025662">
    <property type="entry name" value="Sigma_54_int_dom_ATP-bd_1"/>
</dbReference>
<dbReference type="AlphaFoldDB" id="A0A933SF13"/>
<accession>A0A933SF13</accession>
<evidence type="ECO:0000256" key="3">
    <source>
        <dbReference type="ARBA" id="ARBA00023015"/>
    </source>
</evidence>
<evidence type="ECO:0000256" key="2">
    <source>
        <dbReference type="ARBA" id="ARBA00022840"/>
    </source>
</evidence>
<dbReference type="InterPro" id="IPR058031">
    <property type="entry name" value="AAA_lid_NorR"/>
</dbReference>
<keyword evidence="1" id="KW-0547">Nucleotide-binding</keyword>
<proteinExistence type="predicted"/>
<dbReference type="Gene3D" id="1.10.10.60">
    <property type="entry name" value="Homeodomain-like"/>
    <property type="match status" value="1"/>
</dbReference>
<dbReference type="PANTHER" id="PTHR32071:SF81">
    <property type="entry name" value="PROPIONATE CATABOLISM OPERON REGULATORY PROTEIN"/>
    <property type="match status" value="1"/>
</dbReference>
<dbReference type="GO" id="GO:0005524">
    <property type="term" value="F:ATP binding"/>
    <property type="evidence" value="ECO:0007669"/>
    <property type="project" value="UniProtKB-KW"/>
</dbReference>
<dbReference type="InterPro" id="IPR009057">
    <property type="entry name" value="Homeodomain-like_sf"/>
</dbReference>
<dbReference type="GO" id="GO:0043565">
    <property type="term" value="F:sequence-specific DNA binding"/>
    <property type="evidence" value="ECO:0007669"/>
    <property type="project" value="InterPro"/>
</dbReference>
<organism evidence="7 8">
    <name type="scientific">Eiseniibacteriota bacterium</name>
    <dbReference type="NCBI Taxonomy" id="2212470"/>
    <lineage>
        <taxon>Bacteria</taxon>
        <taxon>Candidatus Eiseniibacteriota</taxon>
    </lineage>
</organism>
<dbReference type="InterPro" id="IPR002078">
    <property type="entry name" value="Sigma_54_int"/>
</dbReference>
<dbReference type="PROSITE" id="PS50045">
    <property type="entry name" value="SIGMA54_INTERACT_4"/>
    <property type="match status" value="1"/>
</dbReference>
<dbReference type="EMBL" id="JACRIW010000097">
    <property type="protein sequence ID" value="MBI5170538.1"/>
    <property type="molecule type" value="Genomic_DNA"/>
</dbReference>
<dbReference type="SMART" id="SM00382">
    <property type="entry name" value="AAA"/>
    <property type="match status" value="1"/>
</dbReference>
<dbReference type="InterPro" id="IPR025943">
    <property type="entry name" value="Sigma_54_int_dom_ATP-bd_2"/>
</dbReference>
<dbReference type="SUPFAM" id="SSF52540">
    <property type="entry name" value="P-loop containing nucleoside triphosphate hydrolases"/>
    <property type="match status" value="1"/>
</dbReference>
<name>A0A933SF13_UNCEI</name>
<dbReference type="CDD" id="cd00009">
    <property type="entry name" value="AAA"/>
    <property type="match status" value="1"/>
</dbReference>
<dbReference type="Pfam" id="PF00158">
    <property type="entry name" value="Sigma54_activat"/>
    <property type="match status" value="1"/>
</dbReference>
<protein>
    <submittedName>
        <fullName evidence="7">Sigma-54-dependent Fis family transcriptional regulator</fullName>
    </submittedName>
</protein>